<dbReference type="RefSeq" id="XP_022293941.1">
    <property type="nucleotide sequence ID" value="XM_022438233.1"/>
</dbReference>
<keyword evidence="2" id="KW-1185">Reference proteome</keyword>
<feature type="signal peptide" evidence="1">
    <location>
        <begin position="1"/>
        <end position="28"/>
    </location>
</feature>
<name>A0A8B8ARY8_CRAVI</name>
<evidence type="ECO:0000313" key="3">
    <source>
        <dbReference type="RefSeq" id="XP_022293940.1"/>
    </source>
</evidence>
<dbReference type="OrthoDB" id="6200070at2759"/>
<dbReference type="AlphaFoldDB" id="A0A8B8ARY8"/>
<gene>
    <name evidence="3 4" type="primary">LOC111104340</name>
</gene>
<dbReference type="KEGG" id="cvn:111104340"/>
<proteinExistence type="predicted"/>
<keyword evidence="1" id="KW-0732">Signal</keyword>
<dbReference type="Proteomes" id="UP000694844">
    <property type="component" value="Chromosome 7"/>
</dbReference>
<evidence type="ECO:0000313" key="2">
    <source>
        <dbReference type="Proteomes" id="UP000694844"/>
    </source>
</evidence>
<evidence type="ECO:0000256" key="1">
    <source>
        <dbReference type="SAM" id="SignalP"/>
    </source>
</evidence>
<feature type="chain" id="PRO_5044665891" evidence="1">
    <location>
        <begin position="29"/>
        <end position="264"/>
    </location>
</feature>
<dbReference type="GeneID" id="111104340"/>
<accession>A0A8B8ARY8</accession>
<sequence>MKMKRKWTPSTRFMLIILYFEFIKETITVPCPASLHTANDVKRCPRNKLEWNARAARLNCSSINQTCVDPSLFEYHCVLNKEGNQLLEVCAPSKHIHEQKCTEFNSFGKLIQASVINCSDALITCPDAYRSTEMYKYQACYDVVYQSTRNEEAHCSSRSTEGKSHLGIAVGLNGEVKCCSGYKWSNRTRLCEKCTPGYTGPECAYSCIYPYYGEDCFKECDCQINLCDHQLGCTPVYWFNNCPHQPEYEEPAFTNTWKQRRDFR</sequence>
<dbReference type="RefSeq" id="XP_022293940.1">
    <property type="nucleotide sequence ID" value="XM_022438232.1"/>
</dbReference>
<organism evidence="2 3">
    <name type="scientific">Crassostrea virginica</name>
    <name type="common">Eastern oyster</name>
    <dbReference type="NCBI Taxonomy" id="6565"/>
    <lineage>
        <taxon>Eukaryota</taxon>
        <taxon>Metazoa</taxon>
        <taxon>Spiralia</taxon>
        <taxon>Lophotrochozoa</taxon>
        <taxon>Mollusca</taxon>
        <taxon>Bivalvia</taxon>
        <taxon>Autobranchia</taxon>
        <taxon>Pteriomorphia</taxon>
        <taxon>Ostreida</taxon>
        <taxon>Ostreoidea</taxon>
        <taxon>Ostreidae</taxon>
        <taxon>Crassostrea</taxon>
    </lineage>
</organism>
<protein>
    <submittedName>
        <fullName evidence="3 4">Uncharacterized protein LOC111104340</fullName>
    </submittedName>
</protein>
<evidence type="ECO:0000313" key="4">
    <source>
        <dbReference type="RefSeq" id="XP_022293941.1"/>
    </source>
</evidence>
<reference evidence="3 4" key="1">
    <citation type="submission" date="2025-04" db="UniProtKB">
        <authorList>
            <consortium name="RefSeq"/>
        </authorList>
    </citation>
    <scope>IDENTIFICATION</scope>
    <source>
        <tissue evidence="3 4">Whole sample</tissue>
    </source>
</reference>